<feature type="transmembrane region" description="Helical" evidence="1">
    <location>
        <begin position="101"/>
        <end position="121"/>
    </location>
</feature>
<dbReference type="GO" id="GO:0016989">
    <property type="term" value="F:sigma factor antagonist activity"/>
    <property type="evidence" value="ECO:0007669"/>
    <property type="project" value="TreeGrafter"/>
</dbReference>
<protein>
    <submittedName>
        <fullName evidence="4">DUF4974 domain-containing protein</fullName>
    </submittedName>
</protein>
<gene>
    <name evidence="4" type="ORF">ESV85_12305</name>
</gene>
<dbReference type="RefSeq" id="WP_146918012.1">
    <property type="nucleotide sequence ID" value="NZ_VORW01000007.1"/>
</dbReference>
<dbReference type="PIRSF" id="PIRSF018266">
    <property type="entry name" value="FecR"/>
    <property type="match status" value="1"/>
</dbReference>
<dbReference type="Gene3D" id="3.55.50.30">
    <property type="match status" value="1"/>
</dbReference>
<dbReference type="InterPro" id="IPR006860">
    <property type="entry name" value="FecR"/>
</dbReference>
<dbReference type="OrthoDB" id="1523489at2"/>
<evidence type="ECO:0000313" key="5">
    <source>
        <dbReference type="Proteomes" id="UP000321935"/>
    </source>
</evidence>
<dbReference type="PANTHER" id="PTHR30273">
    <property type="entry name" value="PERIPLASMIC SIGNAL SENSOR AND SIGMA FACTOR ACTIVATOR FECR-RELATED"/>
    <property type="match status" value="1"/>
</dbReference>
<evidence type="ECO:0000259" key="2">
    <source>
        <dbReference type="Pfam" id="PF04773"/>
    </source>
</evidence>
<dbReference type="InterPro" id="IPR012373">
    <property type="entry name" value="Ferrdict_sens_TM"/>
</dbReference>
<dbReference type="PANTHER" id="PTHR30273:SF2">
    <property type="entry name" value="PROTEIN FECR"/>
    <property type="match status" value="1"/>
</dbReference>
<reference evidence="4 5" key="1">
    <citation type="submission" date="2019-08" db="EMBL/GenBank/DDBJ databases">
        <title>Genomes sequence of Algoriphagus aquimarinus ACAM450.</title>
        <authorList>
            <person name="Bowman J.P."/>
        </authorList>
    </citation>
    <scope>NUCLEOTIDE SEQUENCE [LARGE SCALE GENOMIC DNA]</scope>
    <source>
        <strain evidence="4 5">ACAM 450</strain>
    </source>
</reference>
<keyword evidence="1" id="KW-1133">Transmembrane helix</keyword>
<comment type="caution">
    <text evidence="4">The sequence shown here is derived from an EMBL/GenBank/DDBJ whole genome shotgun (WGS) entry which is preliminary data.</text>
</comment>
<feature type="domain" description="FecR protein" evidence="2">
    <location>
        <begin position="129"/>
        <end position="223"/>
    </location>
</feature>
<evidence type="ECO:0000259" key="3">
    <source>
        <dbReference type="Pfam" id="PF16344"/>
    </source>
</evidence>
<keyword evidence="1" id="KW-0472">Membrane</keyword>
<dbReference type="Proteomes" id="UP000321935">
    <property type="component" value="Unassembled WGS sequence"/>
</dbReference>
<dbReference type="Gene3D" id="2.60.120.1440">
    <property type="match status" value="1"/>
</dbReference>
<keyword evidence="1" id="KW-0812">Transmembrane</keyword>
<dbReference type="Pfam" id="PF16344">
    <property type="entry name" value="FecR_C"/>
    <property type="match status" value="1"/>
</dbReference>
<evidence type="ECO:0000313" key="4">
    <source>
        <dbReference type="EMBL" id="TXE11009.1"/>
    </source>
</evidence>
<dbReference type="Pfam" id="PF04773">
    <property type="entry name" value="FecR"/>
    <property type="match status" value="1"/>
</dbReference>
<evidence type="ECO:0000256" key="1">
    <source>
        <dbReference type="SAM" id="Phobius"/>
    </source>
</evidence>
<proteinExistence type="predicted"/>
<dbReference type="AlphaFoldDB" id="A0A5C7ATQ6"/>
<feature type="domain" description="Protein FecR C-terminal" evidence="3">
    <location>
        <begin position="269"/>
        <end position="335"/>
    </location>
</feature>
<dbReference type="InterPro" id="IPR032508">
    <property type="entry name" value="FecR_C"/>
</dbReference>
<name>A0A5C7ATQ6_9BACT</name>
<organism evidence="4 5">
    <name type="scientific">Algoriphagus aquimarinus</name>
    <dbReference type="NCBI Taxonomy" id="237018"/>
    <lineage>
        <taxon>Bacteria</taxon>
        <taxon>Pseudomonadati</taxon>
        <taxon>Bacteroidota</taxon>
        <taxon>Cytophagia</taxon>
        <taxon>Cytophagales</taxon>
        <taxon>Cyclobacteriaceae</taxon>
        <taxon>Algoriphagus</taxon>
    </lineage>
</organism>
<accession>A0A5C7ATQ6</accession>
<dbReference type="EMBL" id="VORW01000007">
    <property type="protein sequence ID" value="TXE11009.1"/>
    <property type="molecule type" value="Genomic_DNA"/>
</dbReference>
<sequence>MNHQPSDYDNYTIDDFVMDPFFKEWVLYSDPIHDEFWMEWKESNPSKVNRVDEARALVLSLERSKLQMSSDELISVWDSIQSNIKLPPKSLESSSSHKSNFWPFVSAAASIVLAMLVWYWYELPKEIEYLTAFGETKEIILPDSSVVILNSNSRLTFIDNWEGLMAREIWIEGEAFFSVVHKVDHQPFKVLSSQNVAIEVLGTEFNVYNRSEETEVVLTSGMVTLSFPVKEKEGKILMNPGDLVEFKESKFQRKKVNTSLYTSWKDKVLNLDETSLDEIIKMARNNYGIEIEVQNEDILKQTASGSMPLLDAANFMDQISKIFNIEIVNEQNKYLIK</sequence>